<feature type="transmembrane region" description="Helical" evidence="6">
    <location>
        <begin position="285"/>
        <end position="306"/>
    </location>
</feature>
<dbReference type="InterPro" id="IPR001248">
    <property type="entry name" value="Pur-cyt_permease"/>
</dbReference>
<keyword evidence="5 6" id="KW-0472">Membrane</keyword>
<feature type="transmembrane region" description="Helical" evidence="6">
    <location>
        <begin position="439"/>
        <end position="461"/>
    </location>
</feature>
<feature type="transmembrane region" description="Helical" evidence="6">
    <location>
        <begin position="366"/>
        <end position="386"/>
    </location>
</feature>
<keyword evidence="3 6" id="KW-0812">Transmembrane</keyword>
<proteinExistence type="inferred from homology"/>
<dbReference type="Gene3D" id="1.10.4160.10">
    <property type="entry name" value="Hydantoin permease"/>
    <property type="match status" value="1"/>
</dbReference>
<dbReference type="Pfam" id="PF02133">
    <property type="entry name" value="Transp_cyt_pur"/>
    <property type="match status" value="1"/>
</dbReference>
<gene>
    <name evidence="7" type="ORF">DFR86_04225</name>
</gene>
<reference evidence="7 8" key="1">
    <citation type="submission" date="2018-05" db="EMBL/GenBank/DDBJ databases">
        <title>Complete Genome Sequences of Extremely Thermoacidophilic, Metal-Mobilizing Type-Strain Members of the Archaeal Family Sulfolobaceae: Acidianus brierleyi DSM-1651T, Acidianus sulfidivorans DSM-18786T, Metallosphaera hakonensis DSM-7519T, and Metallosphaera prunae DSM-10039T.</title>
        <authorList>
            <person name="Counts J.A."/>
            <person name="Kelly R.M."/>
        </authorList>
    </citation>
    <scope>NUCLEOTIDE SEQUENCE [LARGE SCALE GENOMIC DNA]</scope>
    <source>
        <strain evidence="7 8">JP7</strain>
    </source>
</reference>
<feature type="transmembrane region" description="Helical" evidence="6">
    <location>
        <begin position="247"/>
        <end position="265"/>
    </location>
</feature>
<dbReference type="KEGG" id="asul:DFR86_04225"/>
<feature type="transmembrane region" description="Helical" evidence="6">
    <location>
        <begin position="398"/>
        <end position="418"/>
    </location>
</feature>
<dbReference type="GO" id="GO:0005886">
    <property type="term" value="C:plasma membrane"/>
    <property type="evidence" value="ECO:0007669"/>
    <property type="project" value="TreeGrafter"/>
</dbReference>
<evidence type="ECO:0000256" key="4">
    <source>
        <dbReference type="ARBA" id="ARBA00022989"/>
    </source>
</evidence>
<evidence type="ECO:0000256" key="2">
    <source>
        <dbReference type="ARBA" id="ARBA00008974"/>
    </source>
</evidence>
<dbReference type="InterPro" id="IPR045225">
    <property type="entry name" value="Uracil/uridine/allantoin_perm"/>
</dbReference>
<dbReference type="EMBL" id="CP029288">
    <property type="protein sequence ID" value="AWR96841.1"/>
    <property type="molecule type" value="Genomic_DNA"/>
</dbReference>
<keyword evidence="4 6" id="KW-1133">Transmembrane helix</keyword>
<feature type="transmembrane region" description="Helical" evidence="6">
    <location>
        <begin position="209"/>
        <end position="227"/>
    </location>
</feature>
<evidence type="ECO:0000256" key="5">
    <source>
        <dbReference type="ARBA" id="ARBA00023136"/>
    </source>
</evidence>
<dbReference type="GO" id="GO:0015205">
    <property type="term" value="F:nucleobase transmembrane transporter activity"/>
    <property type="evidence" value="ECO:0007669"/>
    <property type="project" value="TreeGrafter"/>
</dbReference>
<accession>A0A2U9ILE8</accession>
<feature type="transmembrane region" description="Helical" evidence="6">
    <location>
        <begin position="108"/>
        <end position="130"/>
    </location>
</feature>
<evidence type="ECO:0000256" key="3">
    <source>
        <dbReference type="ARBA" id="ARBA00022692"/>
    </source>
</evidence>
<sequence length="495" mass="55308">MLLILLIGLWIMEKKYPDEILSNEEILPIPNKVKNWSTLDYSMAWITMTVGVLAWEYPWFGVFLGIPWYLSVFLVFLGNLITLIPMLIQSHAGAKYGIAEPQITRSRWGIWGAFFPSAVRAIIGAGWWGINVFIITEIIVGLYLKFSGQLNKVISPLLSSGSANSFTISLAVPQLFWVTFALVIIFELILLYLSPILKGQEPLKKMSKIVGPLAIFSLLFIFFYEGITSGWNMSDLGKFSVSSSSILFLLAFLAGNMSSWLTMAISMPDLTRFAKSQKSQMYGQIILPFIYSFAGLLGIFGTTMAISKLHSVVIDPVLLTLLTTPSYISLIILIPLLMETFGVNTLANLLPPGYDISNFYPRKIKWFTGVIIATVIGLLIGAWSFLGSAYGFMINWLNTYGIALGAIVGINVADYVFIRRFSINIESLYSKSGLYTYHRGINLASILAFIISILPGYSYILGVKFSYSMYSLGPMLSLPLSLILYLLIMKLMKYW</sequence>
<keyword evidence="8" id="KW-1185">Reference proteome</keyword>
<dbReference type="Proteomes" id="UP000248410">
    <property type="component" value="Chromosome"/>
</dbReference>
<feature type="transmembrane region" description="Helical" evidence="6">
    <location>
        <begin position="326"/>
        <end position="346"/>
    </location>
</feature>
<feature type="transmembrane region" description="Helical" evidence="6">
    <location>
        <begin position="66"/>
        <end position="88"/>
    </location>
</feature>
<dbReference type="PANTHER" id="PTHR30618">
    <property type="entry name" value="NCS1 FAMILY PURINE/PYRIMIDINE TRANSPORTER"/>
    <property type="match status" value="1"/>
</dbReference>
<evidence type="ECO:0000256" key="6">
    <source>
        <dbReference type="SAM" id="Phobius"/>
    </source>
</evidence>
<comment type="subcellular location">
    <subcellularLocation>
        <location evidence="1">Membrane</location>
        <topology evidence="1">Multi-pass membrane protein</topology>
    </subcellularLocation>
</comment>
<evidence type="ECO:0000313" key="7">
    <source>
        <dbReference type="EMBL" id="AWR96841.1"/>
    </source>
</evidence>
<name>A0A2U9ILE8_9CREN</name>
<comment type="similarity">
    <text evidence="2">Belongs to the purine-cytosine permease (2.A.39) family.</text>
</comment>
<feature type="transmembrane region" description="Helical" evidence="6">
    <location>
        <begin position="467"/>
        <end position="488"/>
    </location>
</feature>
<dbReference type="AlphaFoldDB" id="A0A2U9ILE8"/>
<evidence type="ECO:0000313" key="8">
    <source>
        <dbReference type="Proteomes" id="UP000248410"/>
    </source>
</evidence>
<protein>
    <submittedName>
        <fullName evidence="7">Transporter</fullName>
    </submittedName>
</protein>
<feature type="transmembrane region" description="Helical" evidence="6">
    <location>
        <begin position="175"/>
        <end position="197"/>
    </location>
</feature>
<dbReference type="PANTHER" id="PTHR30618:SF0">
    <property type="entry name" value="PURINE-URACIL PERMEASE NCS1"/>
    <property type="match status" value="1"/>
</dbReference>
<organism evidence="7 8">
    <name type="scientific">Acidianus sulfidivorans JP7</name>
    <dbReference type="NCBI Taxonomy" id="619593"/>
    <lineage>
        <taxon>Archaea</taxon>
        <taxon>Thermoproteota</taxon>
        <taxon>Thermoprotei</taxon>
        <taxon>Sulfolobales</taxon>
        <taxon>Sulfolobaceae</taxon>
        <taxon>Acidianus</taxon>
    </lineage>
</organism>
<evidence type="ECO:0000256" key="1">
    <source>
        <dbReference type="ARBA" id="ARBA00004141"/>
    </source>
</evidence>